<reference evidence="1" key="1">
    <citation type="journal article" date="2021" name="Front. Microbiol.">
        <title>Comprehensive Comparative Genomics and Phenotyping of Methylobacterium Species.</title>
        <authorList>
            <person name="Alessa O."/>
            <person name="Ogura Y."/>
            <person name="Fujitani Y."/>
            <person name="Takami H."/>
            <person name="Hayashi T."/>
            <person name="Sahin N."/>
            <person name="Tani A."/>
        </authorList>
    </citation>
    <scope>NUCLEOTIDE SEQUENCE</scope>
    <source>
        <strain evidence="1">DSM 23632</strain>
    </source>
</reference>
<proteinExistence type="predicted"/>
<dbReference type="Pfam" id="PF13489">
    <property type="entry name" value="Methyltransf_23"/>
    <property type="match status" value="1"/>
</dbReference>
<keyword evidence="2" id="KW-1185">Reference proteome</keyword>
<reference evidence="1" key="2">
    <citation type="submission" date="2021-08" db="EMBL/GenBank/DDBJ databases">
        <authorList>
            <person name="Tani A."/>
            <person name="Ola A."/>
            <person name="Ogura Y."/>
            <person name="Katsura K."/>
            <person name="Hayashi T."/>
        </authorList>
    </citation>
    <scope>NUCLEOTIDE SEQUENCE</scope>
    <source>
        <strain evidence="1">DSM 23632</strain>
    </source>
</reference>
<sequence>MNSEIARRAQPNWASSRAPVSRDDCFFYHTIDLADGTTAEGHWDLRGRYADYTGHIDLTDARVLDVGAASGFLSFSAEAAGAREVVSFDLDTAARQHLLPFRGSPYVTDHAAWVEAQTKAFDTWKNAYWFTHRNLGSRARAIYGDVYDLPEGIGSFDVVILGAILEHLGDPIRAIGSVATVASRRIVINTDIIPGEEPLARFNGDAAHPERSYIFWTYTLETYRRILAICDFEIETVRDDTYRAFSPLAVDDGWRLVPRTTIVARRVG</sequence>
<dbReference type="SUPFAM" id="SSF53335">
    <property type="entry name" value="S-adenosyl-L-methionine-dependent methyltransferases"/>
    <property type="match status" value="1"/>
</dbReference>
<gene>
    <name evidence="1" type="primary">cmoB_1</name>
    <name evidence="1" type="ORF">MPOCJGCO_3870</name>
</gene>
<accession>A0ABQ4U7D9</accession>
<dbReference type="Proteomes" id="UP001055057">
    <property type="component" value="Unassembled WGS sequence"/>
</dbReference>
<dbReference type="EMBL" id="BPRB01000242">
    <property type="protein sequence ID" value="GJE61745.1"/>
    <property type="molecule type" value="Genomic_DNA"/>
</dbReference>
<comment type="caution">
    <text evidence="1">The sequence shown here is derived from an EMBL/GenBank/DDBJ whole genome shotgun (WGS) entry which is preliminary data.</text>
</comment>
<evidence type="ECO:0000313" key="2">
    <source>
        <dbReference type="Proteomes" id="UP001055057"/>
    </source>
</evidence>
<dbReference type="InterPro" id="IPR029063">
    <property type="entry name" value="SAM-dependent_MTases_sf"/>
</dbReference>
<dbReference type="Gene3D" id="3.40.50.150">
    <property type="entry name" value="Vaccinia Virus protein VP39"/>
    <property type="match status" value="1"/>
</dbReference>
<dbReference type="CDD" id="cd02440">
    <property type="entry name" value="AdoMet_MTases"/>
    <property type="match status" value="1"/>
</dbReference>
<evidence type="ECO:0000313" key="1">
    <source>
        <dbReference type="EMBL" id="GJE61745.1"/>
    </source>
</evidence>
<organism evidence="1 2">
    <name type="scientific">Methylobacterium trifolii</name>
    <dbReference type="NCBI Taxonomy" id="1003092"/>
    <lineage>
        <taxon>Bacteria</taxon>
        <taxon>Pseudomonadati</taxon>
        <taxon>Pseudomonadota</taxon>
        <taxon>Alphaproteobacteria</taxon>
        <taxon>Hyphomicrobiales</taxon>
        <taxon>Methylobacteriaceae</taxon>
        <taxon>Methylobacterium</taxon>
    </lineage>
</organism>
<protein>
    <submittedName>
        <fullName evidence="1">tRNA U34 carboxymethyltransferase</fullName>
    </submittedName>
</protein>
<name>A0ABQ4U7D9_9HYPH</name>